<organism evidence="5 6">
    <name type="scientific">Solanum pinnatisectum</name>
    <name type="common">tansyleaf nightshade</name>
    <dbReference type="NCBI Taxonomy" id="50273"/>
    <lineage>
        <taxon>Eukaryota</taxon>
        <taxon>Viridiplantae</taxon>
        <taxon>Streptophyta</taxon>
        <taxon>Embryophyta</taxon>
        <taxon>Tracheophyta</taxon>
        <taxon>Spermatophyta</taxon>
        <taxon>Magnoliopsida</taxon>
        <taxon>eudicotyledons</taxon>
        <taxon>Gunneridae</taxon>
        <taxon>Pentapetalae</taxon>
        <taxon>asterids</taxon>
        <taxon>lamiids</taxon>
        <taxon>Solanales</taxon>
        <taxon>Solanaceae</taxon>
        <taxon>Solanoideae</taxon>
        <taxon>Solaneae</taxon>
        <taxon>Solanum</taxon>
    </lineage>
</organism>
<dbReference type="PANTHER" id="PTHR31470:SF55">
    <property type="entry name" value="UBIQUITIN-LIKE PROTEASE FAMILY PROFILE DOMAIN-CONTAINING PROTEIN"/>
    <property type="match status" value="1"/>
</dbReference>
<dbReference type="SUPFAM" id="SSF54001">
    <property type="entry name" value="Cysteine proteinases"/>
    <property type="match status" value="1"/>
</dbReference>
<sequence>MNFGVDLVDNKNWFYKLSSKGQLLNDSYADLDNDVCCVDEEHIIGEYIRGYKVHAGIPWYLVDHIFVPVNVKNKFHWVLAVVSRNDKRIDVYDSYRAAGHDAAIKIEVKKLAQL</sequence>
<dbReference type="GO" id="GO:0006508">
    <property type="term" value="P:proteolysis"/>
    <property type="evidence" value="ECO:0007669"/>
    <property type="project" value="UniProtKB-KW"/>
</dbReference>
<evidence type="ECO:0000256" key="1">
    <source>
        <dbReference type="ARBA" id="ARBA00005234"/>
    </source>
</evidence>
<evidence type="ECO:0000313" key="6">
    <source>
        <dbReference type="Proteomes" id="UP001311915"/>
    </source>
</evidence>
<comment type="caution">
    <text evidence="5">The sequence shown here is derived from an EMBL/GenBank/DDBJ whole genome shotgun (WGS) entry which is preliminary data.</text>
</comment>
<dbReference type="Gene3D" id="3.40.395.10">
    <property type="entry name" value="Adenoviral Proteinase, Chain A"/>
    <property type="match status" value="1"/>
</dbReference>
<evidence type="ECO:0000313" key="5">
    <source>
        <dbReference type="EMBL" id="KAK4719406.1"/>
    </source>
</evidence>
<dbReference type="EMBL" id="JAWPEI010000008">
    <property type="protein sequence ID" value="KAK4719406.1"/>
    <property type="molecule type" value="Genomic_DNA"/>
</dbReference>
<dbReference type="PANTHER" id="PTHR31470">
    <property type="entry name" value="CYSTEINE PROTEINASES SUPERFAMILY PROTEIN-RELATED-RELATED"/>
    <property type="match status" value="1"/>
</dbReference>
<protein>
    <recommendedName>
        <fullName evidence="4">Ubiquitin-like protease family profile domain-containing protein</fullName>
    </recommendedName>
</protein>
<proteinExistence type="inferred from homology"/>
<dbReference type="AlphaFoldDB" id="A0AAV9L1E3"/>
<feature type="domain" description="Ubiquitin-like protease family profile" evidence="4">
    <location>
        <begin position="1"/>
        <end position="114"/>
    </location>
</feature>
<keyword evidence="2" id="KW-0645">Protease</keyword>
<dbReference type="Proteomes" id="UP001311915">
    <property type="component" value="Unassembled WGS sequence"/>
</dbReference>
<gene>
    <name evidence="5" type="ORF">R3W88_017744</name>
</gene>
<dbReference type="PROSITE" id="PS50600">
    <property type="entry name" value="ULP_PROTEASE"/>
    <property type="match status" value="1"/>
</dbReference>
<accession>A0AAV9L1E3</accession>
<evidence type="ECO:0000256" key="3">
    <source>
        <dbReference type="ARBA" id="ARBA00022801"/>
    </source>
</evidence>
<comment type="similarity">
    <text evidence="1">Belongs to the peptidase C48 family.</text>
</comment>
<name>A0AAV9L1E3_9SOLN</name>
<dbReference type="GO" id="GO:0008234">
    <property type="term" value="F:cysteine-type peptidase activity"/>
    <property type="evidence" value="ECO:0007669"/>
    <property type="project" value="InterPro"/>
</dbReference>
<dbReference type="InterPro" id="IPR038765">
    <property type="entry name" value="Papain-like_cys_pep_sf"/>
</dbReference>
<evidence type="ECO:0000259" key="4">
    <source>
        <dbReference type="PROSITE" id="PS50600"/>
    </source>
</evidence>
<keyword evidence="3" id="KW-0378">Hydrolase</keyword>
<evidence type="ECO:0000256" key="2">
    <source>
        <dbReference type="ARBA" id="ARBA00022670"/>
    </source>
</evidence>
<dbReference type="InterPro" id="IPR003653">
    <property type="entry name" value="Peptidase_C48_C"/>
</dbReference>
<dbReference type="Pfam" id="PF02902">
    <property type="entry name" value="Peptidase_C48"/>
    <property type="match status" value="1"/>
</dbReference>
<keyword evidence="6" id="KW-1185">Reference proteome</keyword>
<reference evidence="5 6" key="1">
    <citation type="submission" date="2023-10" db="EMBL/GenBank/DDBJ databases">
        <title>Genome-Wide Identification Analysis in wild type Solanum Pinnatisectum Reveals Some Genes Defensing Phytophthora Infestans.</title>
        <authorList>
            <person name="Sun C."/>
        </authorList>
    </citation>
    <scope>NUCLEOTIDE SEQUENCE [LARGE SCALE GENOMIC DNA]</scope>
    <source>
        <strain evidence="5">LQN</strain>
        <tissue evidence="5">Leaf</tissue>
    </source>
</reference>